<evidence type="ECO:0000259" key="11">
    <source>
        <dbReference type="SMART" id="SM00483"/>
    </source>
</evidence>
<keyword evidence="4" id="KW-0808">Transferase</keyword>
<dbReference type="InterPro" id="IPR029398">
    <property type="entry name" value="PolB_thumb"/>
</dbReference>
<dbReference type="SUPFAM" id="SSF89550">
    <property type="entry name" value="PHP domain-like"/>
    <property type="match status" value="1"/>
</dbReference>
<dbReference type="Gene3D" id="3.30.210.10">
    <property type="entry name" value="DNA polymerase, thumb domain"/>
    <property type="match status" value="1"/>
</dbReference>
<keyword evidence="5" id="KW-0548">Nucleotidyltransferase</keyword>
<evidence type="ECO:0000256" key="8">
    <source>
        <dbReference type="ARBA" id="ARBA00049244"/>
    </source>
</evidence>
<dbReference type="SMART" id="SM00278">
    <property type="entry name" value="HhH1"/>
    <property type="match status" value="3"/>
</dbReference>
<dbReference type="NCBIfam" id="NF006375">
    <property type="entry name" value="PRK08609.1"/>
    <property type="match status" value="1"/>
</dbReference>
<dbReference type="InterPro" id="IPR002054">
    <property type="entry name" value="DNA-dir_DNA_pol_X"/>
</dbReference>
<organism evidence="12 13">
    <name type="scientific">Bacillus oleivorans</name>
    <dbReference type="NCBI Taxonomy" id="1448271"/>
    <lineage>
        <taxon>Bacteria</taxon>
        <taxon>Bacillati</taxon>
        <taxon>Bacillota</taxon>
        <taxon>Bacilli</taxon>
        <taxon>Bacillales</taxon>
        <taxon>Bacillaceae</taxon>
        <taxon>Bacillus</taxon>
    </lineage>
</organism>
<accession>A0A285CWL8</accession>
<reference evidence="12 13" key="1">
    <citation type="submission" date="2017-08" db="EMBL/GenBank/DDBJ databases">
        <authorList>
            <person name="de Groot N.N."/>
        </authorList>
    </citation>
    <scope>NUCLEOTIDE SEQUENCE [LARGE SCALE GENOMIC DNA]</scope>
    <source>
        <strain evidence="12 13">JC228</strain>
    </source>
</reference>
<dbReference type="InterPro" id="IPR050243">
    <property type="entry name" value="PHP_phosphatase"/>
</dbReference>
<dbReference type="OrthoDB" id="9808747at2"/>
<dbReference type="GO" id="GO:0003887">
    <property type="term" value="F:DNA-directed DNA polymerase activity"/>
    <property type="evidence" value="ECO:0007669"/>
    <property type="project" value="UniProtKB-KW"/>
</dbReference>
<dbReference type="SUPFAM" id="SSF47802">
    <property type="entry name" value="DNA polymerase beta, N-terminal domain-like"/>
    <property type="match status" value="1"/>
</dbReference>
<keyword evidence="3" id="KW-0237">DNA synthesis</keyword>
<evidence type="ECO:0000313" key="13">
    <source>
        <dbReference type="Proteomes" id="UP000219546"/>
    </source>
</evidence>
<feature type="domain" description="Polymerase/histidinol phosphatase N-terminal" evidence="10">
    <location>
        <begin position="337"/>
        <end position="416"/>
    </location>
</feature>
<feature type="domain" description="Helix-hairpin-helix DNA-binding motif class 1" evidence="9">
    <location>
        <begin position="49"/>
        <end position="68"/>
    </location>
</feature>
<dbReference type="SMART" id="SM00483">
    <property type="entry name" value="POLXc"/>
    <property type="match status" value="1"/>
</dbReference>
<dbReference type="SMART" id="SM00481">
    <property type="entry name" value="POLIIIAc"/>
    <property type="match status" value="1"/>
</dbReference>
<dbReference type="Pfam" id="PF14520">
    <property type="entry name" value="HHH_5"/>
    <property type="match status" value="1"/>
</dbReference>
<feature type="domain" description="Helix-hairpin-helix DNA-binding motif class 1" evidence="9">
    <location>
        <begin position="89"/>
        <end position="108"/>
    </location>
</feature>
<dbReference type="PANTHER" id="PTHR36928:SF1">
    <property type="entry name" value="PHOSPHATASE YCDX-RELATED"/>
    <property type="match status" value="1"/>
</dbReference>
<sequence length="571" mass="64455">MVHKKEIVRLLETVATYMELMGENSFKVSAFRKAANALERDERSVGELEDYTTIPGIGKGTASVIEEYIELGESKLLNELREKVPSGLIPLLQLQGLGGKKIARLYQELHITNADELKDACERGKVADLSGFGKKTEEKLLQSIQELGTQPERLPIAAVLPIVDYIESYLASIPEIDQFSKAGSLRRAEETVKDLDFVIATSSPATVKEKLLEMKGIKRIVAKGDTKVSVIVDGDFGLSIDFRLVSKAEFATALHHFTGSKEHNVRMRQIAKERHEKISEYGVEDLETGKIHTFASEEAFYKHFGLPYLPPEVRINGQEIEIFQMEYPFINENDIKGDLHMHTTWSDGAHTLEEMVQACIDKGYQYMAITDHSQFLKVANGLTKDRVLRQKEEIHKLREKYPEILILTGIEMDILPDGSLDFENDVLEELDFVIASIHSGFQQPKSKIMERLKAALNNLHVDLIAHPTGRKIGKRTGYEINIEQLIELASETNTALELNANPNRLDLNYEFVRKAQQAGVKICINTDAHYKESLSFMEIGVAAARKGWLKQEDCLNAMNKEVLLNFLKTKR</sequence>
<dbReference type="Gene3D" id="1.10.150.110">
    <property type="entry name" value="DNA polymerase beta, N-terminal domain-like"/>
    <property type="match status" value="1"/>
</dbReference>
<evidence type="ECO:0000256" key="5">
    <source>
        <dbReference type="ARBA" id="ARBA00022695"/>
    </source>
</evidence>
<dbReference type="PANTHER" id="PTHR36928">
    <property type="entry name" value="PHOSPHATASE YCDX-RELATED"/>
    <property type="match status" value="1"/>
</dbReference>
<dbReference type="InterPro" id="IPR016195">
    <property type="entry name" value="Pol/histidinol_Pase-like"/>
</dbReference>
<protein>
    <recommendedName>
        <fullName evidence="2">DNA-directed DNA polymerase</fullName>
        <ecNumber evidence="2">2.7.7.7</ecNumber>
    </recommendedName>
</protein>
<dbReference type="SUPFAM" id="SSF81301">
    <property type="entry name" value="Nucleotidyltransferase"/>
    <property type="match status" value="1"/>
</dbReference>
<keyword evidence="13" id="KW-1185">Reference proteome</keyword>
<dbReference type="Pfam" id="PF02811">
    <property type="entry name" value="PHP"/>
    <property type="match status" value="1"/>
</dbReference>
<evidence type="ECO:0000256" key="1">
    <source>
        <dbReference type="ARBA" id="ARBA00001946"/>
    </source>
</evidence>
<gene>
    <name evidence="12" type="ORF">SAMN05877753_105233</name>
</gene>
<dbReference type="CDD" id="cd00141">
    <property type="entry name" value="NT_POLXc"/>
    <property type="match status" value="1"/>
</dbReference>
<dbReference type="FunFam" id="3.20.20.140:FF:000047">
    <property type="entry name" value="PHP domain-containing protein"/>
    <property type="match status" value="1"/>
</dbReference>
<evidence type="ECO:0000256" key="4">
    <source>
        <dbReference type="ARBA" id="ARBA00022679"/>
    </source>
</evidence>
<dbReference type="InterPro" id="IPR004013">
    <property type="entry name" value="PHP_dom"/>
</dbReference>
<dbReference type="InterPro" id="IPR047967">
    <property type="entry name" value="PolX_PHP"/>
</dbReference>
<dbReference type="InterPro" id="IPR003583">
    <property type="entry name" value="Hlx-hairpin-Hlx_DNA-bd_motif"/>
</dbReference>
<evidence type="ECO:0000256" key="3">
    <source>
        <dbReference type="ARBA" id="ARBA00022634"/>
    </source>
</evidence>
<keyword evidence="7" id="KW-0239">DNA-directed DNA polymerase</keyword>
<proteinExistence type="predicted"/>
<comment type="cofactor">
    <cofactor evidence="1">
        <name>Mg(2+)</name>
        <dbReference type="ChEBI" id="CHEBI:18420"/>
    </cofactor>
</comment>
<evidence type="ECO:0000313" key="12">
    <source>
        <dbReference type="EMBL" id="SNX71468.1"/>
    </source>
</evidence>
<dbReference type="InterPro" id="IPR022311">
    <property type="entry name" value="PolX-like"/>
</dbReference>
<keyword evidence="6" id="KW-0235">DNA replication</keyword>
<dbReference type="Gene3D" id="1.10.150.20">
    <property type="entry name" value="5' to 3' exonuclease, C-terminal subdomain"/>
    <property type="match status" value="1"/>
</dbReference>
<dbReference type="InterPro" id="IPR043519">
    <property type="entry name" value="NT_sf"/>
</dbReference>
<evidence type="ECO:0000256" key="6">
    <source>
        <dbReference type="ARBA" id="ARBA00022705"/>
    </source>
</evidence>
<dbReference type="EMBL" id="OAOP01000005">
    <property type="protein sequence ID" value="SNX71468.1"/>
    <property type="molecule type" value="Genomic_DNA"/>
</dbReference>
<dbReference type="GO" id="GO:0008270">
    <property type="term" value="F:zinc ion binding"/>
    <property type="evidence" value="ECO:0007669"/>
    <property type="project" value="TreeGrafter"/>
</dbReference>
<evidence type="ECO:0000259" key="10">
    <source>
        <dbReference type="SMART" id="SM00481"/>
    </source>
</evidence>
<name>A0A285CWL8_9BACI</name>
<comment type="catalytic activity">
    <reaction evidence="8">
        <text>DNA(n) + a 2'-deoxyribonucleoside 5'-triphosphate = DNA(n+1) + diphosphate</text>
        <dbReference type="Rhea" id="RHEA:22508"/>
        <dbReference type="Rhea" id="RHEA-COMP:17339"/>
        <dbReference type="Rhea" id="RHEA-COMP:17340"/>
        <dbReference type="ChEBI" id="CHEBI:33019"/>
        <dbReference type="ChEBI" id="CHEBI:61560"/>
        <dbReference type="ChEBI" id="CHEBI:173112"/>
        <dbReference type="EC" id="2.7.7.7"/>
    </reaction>
</comment>
<dbReference type="InterPro" id="IPR003141">
    <property type="entry name" value="Pol/His_phosphatase_N"/>
</dbReference>
<feature type="domain" description="DNA-directed DNA polymerase X" evidence="11">
    <location>
        <begin position="1"/>
        <end position="315"/>
    </location>
</feature>
<evidence type="ECO:0000259" key="9">
    <source>
        <dbReference type="SMART" id="SM00278"/>
    </source>
</evidence>
<dbReference type="EC" id="2.7.7.7" evidence="2"/>
<dbReference type="Gene3D" id="3.30.460.10">
    <property type="entry name" value="Beta Polymerase, domain 2"/>
    <property type="match status" value="1"/>
</dbReference>
<dbReference type="CDD" id="cd07436">
    <property type="entry name" value="PHP_PolX"/>
    <property type="match status" value="1"/>
</dbReference>
<feature type="domain" description="Helix-hairpin-helix DNA-binding motif class 1" evidence="9">
    <location>
        <begin position="124"/>
        <end position="143"/>
    </location>
</feature>
<dbReference type="GO" id="GO:0042578">
    <property type="term" value="F:phosphoric ester hydrolase activity"/>
    <property type="evidence" value="ECO:0007669"/>
    <property type="project" value="TreeGrafter"/>
</dbReference>
<dbReference type="InterPro" id="IPR010996">
    <property type="entry name" value="HHH_MUS81"/>
</dbReference>
<dbReference type="RefSeq" id="WP_097159035.1">
    <property type="nucleotide sequence ID" value="NZ_JBEPMQ010000004.1"/>
</dbReference>
<evidence type="ECO:0000256" key="2">
    <source>
        <dbReference type="ARBA" id="ARBA00012417"/>
    </source>
</evidence>
<dbReference type="Proteomes" id="UP000219546">
    <property type="component" value="Unassembled WGS sequence"/>
</dbReference>
<dbReference type="SUPFAM" id="SSF158702">
    <property type="entry name" value="Sec63 N-terminal domain-like"/>
    <property type="match status" value="1"/>
</dbReference>
<dbReference type="InterPro" id="IPR037160">
    <property type="entry name" value="DNA_Pol_thumb_sf"/>
</dbReference>
<dbReference type="InterPro" id="IPR027421">
    <property type="entry name" value="DNA_pol_lamdba_lyase_dom_sf"/>
</dbReference>
<dbReference type="Pfam" id="PF14716">
    <property type="entry name" value="HHH_8"/>
    <property type="match status" value="1"/>
</dbReference>
<dbReference type="Gene3D" id="3.20.20.140">
    <property type="entry name" value="Metal-dependent hydrolases"/>
    <property type="match status" value="1"/>
</dbReference>
<dbReference type="GO" id="GO:0006281">
    <property type="term" value="P:DNA repair"/>
    <property type="evidence" value="ECO:0007669"/>
    <property type="project" value="InterPro"/>
</dbReference>
<dbReference type="GO" id="GO:0005829">
    <property type="term" value="C:cytosol"/>
    <property type="evidence" value="ECO:0007669"/>
    <property type="project" value="TreeGrafter"/>
</dbReference>
<evidence type="ECO:0000256" key="7">
    <source>
        <dbReference type="ARBA" id="ARBA00022932"/>
    </source>
</evidence>
<dbReference type="AlphaFoldDB" id="A0A285CWL8"/>
<dbReference type="PIRSF" id="PIRSF005047">
    <property type="entry name" value="UCP005047_YshC"/>
    <property type="match status" value="1"/>
</dbReference>
<dbReference type="Pfam" id="PF14791">
    <property type="entry name" value="DNA_pol_B_thumb"/>
    <property type="match status" value="1"/>
</dbReference>
<dbReference type="GO" id="GO:0003677">
    <property type="term" value="F:DNA binding"/>
    <property type="evidence" value="ECO:0007669"/>
    <property type="project" value="InterPro"/>
</dbReference>